<evidence type="ECO:0000256" key="3">
    <source>
        <dbReference type="ARBA" id="ARBA00023125"/>
    </source>
</evidence>
<accession>A0AA48H7F7</accession>
<dbReference type="PROSITE" id="PS51898">
    <property type="entry name" value="TYR_RECOMBINASE"/>
    <property type="match status" value="1"/>
</dbReference>
<dbReference type="AlphaFoldDB" id="A0AA48H7F7"/>
<dbReference type="Gene3D" id="3.30.160.390">
    <property type="entry name" value="Integrase, DNA-binding domain"/>
    <property type="match status" value="1"/>
</dbReference>
<evidence type="ECO:0000313" key="9">
    <source>
        <dbReference type="Proteomes" id="UP001238179"/>
    </source>
</evidence>
<evidence type="ECO:0000256" key="5">
    <source>
        <dbReference type="PROSITE-ProRule" id="PRU01248"/>
    </source>
</evidence>
<name>A0AA48H7F7_9BACT</name>
<dbReference type="InterPro" id="IPR013762">
    <property type="entry name" value="Integrase-like_cat_sf"/>
</dbReference>
<reference evidence="9" key="1">
    <citation type="journal article" date="2023" name="Int. J. Syst. Evol. Microbiol.">
        <title>Mesoterricola silvestris gen. nov., sp. nov., Mesoterricola sediminis sp. nov., Geothrix oryzae sp. nov., Geothrix edaphica sp. nov., Geothrix rubra sp. nov., and Geothrix limicola sp. nov., six novel members of Acidobacteriota isolated from soils.</title>
        <authorList>
            <person name="Itoh H."/>
            <person name="Sugisawa Y."/>
            <person name="Mise K."/>
            <person name="Xu Z."/>
            <person name="Kuniyasu M."/>
            <person name="Ushijima N."/>
            <person name="Kawano K."/>
            <person name="Kobayashi E."/>
            <person name="Shiratori Y."/>
            <person name="Masuda Y."/>
            <person name="Senoo K."/>
        </authorList>
    </citation>
    <scope>NUCLEOTIDE SEQUENCE [LARGE SCALE GENOMIC DNA]</scope>
    <source>
        <strain evidence="9">W79</strain>
    </source>
</reference>
<dbReference type="CDD" id="cd00796">
    <property type="entry name" value="INT_Rci_Hp1_C"/>
    <property type="match status" value="1"/>
</dbReference>
<organism evidence="8 9">
    <name type="scientific">Mesoterricola silvestris</name>
    <dbReference type="NCBI Taxonomy" id="2927979"/>
    <lineage>
        <taxon>Bacteria</taxon>
        <taxon>Pseudomonadati</taxon>
        <taxon>Acidobacteriota</taxon>
        <taxon>Holophagae</taxon>
        <taxon>Holophagales</taxon>
        <taxon>Holophagaceae</taxon>
        <taxon>Mesoterricola</taxon>
    </lineage>
</organism>
<dbReference type="InterPro" id="IPR050808">
    <property type="entry name" value="Phage_Integrase"/>
</dbReference>
<dbReference type="InterPro" id="IPR011010">
    <property type="entry name" value="DNA_brk_join_enz"/>
</dbReference>
<keyword evidence="4" id="KW-0233">DNA recombination</keyword>
<proteinExistence type="inferred from homology"/>
<protein>
    <recommendedName>
        <fullName evidence="10">Integrase</fullName>
    </recommendedName>
</protein>
<keyword evidence="3 5" id="KW-0238">DNA-binding</keyword>
<evidence type="ECO:0000256" key="2">
    <source>
        <dbReference type="ARBA" id="ARBA00022908"/>
    </source>
</evidence>
<keyword evidence="9" id="KW-1185">Reference proteome</keyword>
<dbReference type="EMBL" id="AP027080">
    <property type="protein sequence ID" value="BDU73173.1"/>
    <property type="molecule type" value="Genomic_DNA"/>
</dbReference>
<dbReference type="KEGG" id="msil:METEAL_23470"/>
<dbReference type="PANTHER" id="PTHR30629">
    <property type="entry name" value="PROPHAGE INTEGRASE"/>
    <property type="match status" value="1"/>
</dbReference>
<evidence type="ECO:0000256" key="4">
    <source>
        <dbReference type="ARBA" id="ARBA00023172"/>
    </source>
</evidence>
<evidence type="ECO:0000256" key="1">
    <source>
        <dbReference type="ARBA" id="ARBA00008857"/>
    </source>
</evidence>
<dbReference type="Pfam" id="PF00589">
    <property type="entry name" value="Phage_integrase"/>
    <property type="match status" value="1"/>
</dbReference>
<dbReference type="PROSITE" id="PS51900">
    <property type="entry name" value="CB"/>
    <property type="match status" value="1"/>
</dbReference>
<dbReference type="RefSeq" id="WP_316411816.1">
    <property type="nucleotide sequence ID" value="NZ_AP027080.1"/>
</dbReference>
<dbReference type="PANTHER" id="PTHR30629:SF2">
    <property type="entry name" value="PROPHAGE INTEGRASE INTS-RELATED"/>
    <property type="match status" value="1"/>
</dbReference>
<feature type="domain" description="Tyr recombinase" evidence="6">
    <location>
        <begin position="259"/>
        <end position="458"/>
    </location>
</feature>
<dbReference type="InterPro" id="IPR025166">
    <property type="entry name" value="Integrase_DNA_bind_dom"/>
</dbReference>
<dbReference type="InterPro" id="IPR038488">
    <property type="entry name" value="Integrase_DNA-bd_sf"/>
</dbReference>
<dbReference type="GO" id="GO:0003677">
    <property type="term" value="F:DNA binding"/>
    <property type="evidence" value="ECO:0007669"/>
    <property type="project" value="UniProtKB-UniRule"/>
</dbReference>
<dbReference type="Pfam" id="PF13356">
    <property type="entry name" value="Arm-DNA-bind_3"/>
    <property type="match status" value="1"/>
</dbReference>
<dbReference type="GO" id="GO:0006310">
    <property type="term" value="P:DNA recombination"/>
    <property type="evidence" value="ECO:0007669"/>
    <property type="project" value="UniProtKB-KW"/>
</dbReference>
<dbReference type="InterPro" id="IPR010998">
    <property type="entry name" value="Integrase_recombinase_N"/>
</dbReference>
<dbReference type="GO" id="GO:0015074">
    <property type="term" value="P:DNA integration"/>
    <property type="evidence" value="ECO:0007669"/>
    <property type="project" value="UniProtKB-KW"/>
</dbReference>
<keyword evidence="2" id="KW-0229">DNA integration</keyword>
<evidence type="ECO:0000313" key="8">
    <source>
        <dbReference type="EMBL" id="BDU73173.1"/>
    </source>
</evidence>
<dbReference type="Proteomes" id="UP001238179">
    <property type="component" value="Chromosome"/>
</dbReference>
<dbReference type="InterPro" id="IPR044068">
    <property type="entry name" value="CB"/>
</dbReference>
<dbReference type="InterPro" id="IPR002104">
    <property type="entry name" value="Integrase_catalytic"/>
</dbReference>
<comment type="similarity">
    <text evidence="1">Belongs to the 'phage' integrase family.</text>
</comment>
<dbReference type="Gene3D" id="1.10.150.130">
    <property type="match status" value="1"/>
</dbReference>
<feature type="domain" description="Core-binding (CB)" evidence="7">
    <location>
        <begin position="134"/>
        <end position="234"/>
    </location>
</feature>
<sequence length="590" mass="66601">MAVKTALGAGHRGIPFGGRGAKGKGATWNKPRRAQLTDAFVEALPRPPAGKKDYWMRDTRIAGFSVRVYAPDEHDDVPKIFGYTIAVDGKEKYFRIGRFGIMTAVMARSEAQKIDENVRLGKDPYAHRQDVSLATVNDLFQEWKENYWPTGLAESTQARYQRFWERFIPRTFKLLQLSQVELSHIQEIQKNVSKGGIRYSRRRKINFVEVKSAPSSVQANRIVAMLSGLFRYQLKKKPDQRQGLDHNPCKAITLEQENEEFVYLDRHELLSLRAFLEAQESRCKPYSRAEKQFAGTALDAIDLIFHTGLRHREALKLDWSSVHFELGTISIKVTKYGAKRPRVARTKHIRITSPACTLLTRLWETAGQPKKGWVFPSHLQPEKHWDNIQGTWDAIRDQLDLPKETRLHDLRHSMATDLLRSGMDRGEVQAYMGWESLESANRYMHVVTKETHLKAEAIIATRGINAAEGGAAQPFRPIRSKAGVHAKGMLQEVVDHARDLLAHLSERLETLPDGVRREAKALRAAMNPDLAGEGAWTPEDQFLVACKASQLCAAIMDPEEGLGSDLNPGGNGKAVKELVGYLMRLGLIET</sequence>
<dbReference type="SUPFAM" id="SSF56349">
    <property type="entry name" value="DNA breaking-rejoining enzymes"/>
    <property type="match status" value="1"/>
</dbReference>
<evidence type="ECO:0008006" key="10">
    <source>
        <dbReference type="Google" id="ProtNLM"/>
    </source>
</evidence>
<evidence type="ECO:0000259" key="6">
    <source>
        <dbReference type="PROSITE" id="PS51898"/>
    </source>
</evidence>
<evidence type="ECO:0000259" key="7">
    <source>
        <dbReference type="PROSITE" id="PS51900"/>
    </source>
</evidence>
<gene>
    <name evidence="8" type="ORF">METEAL_23470</name>
</gene>
<dbReference type="Gene3D" id="1.10.443.10">
    <property type="entry name" value="Intergrase catalytic core"/>
    <property type="match status" value="1"/>
</dbReference>